<comment type="caution">
    <text evidence="4">The sequence shown here is derived from an EMBL/GenBank/DDBJ whole genome shotgun (WGS) entry which is preliminary data.</text>
</comment>
<feature type="region of interest" description="Disordered" evidence="2">
    <location>
        <begin position="455"/>
        <end position="504"/>
    </location>
</feature>
<dbReference type="PANTHER" id="PTHR35004">
    <property type="entry name" value="TRANSPOSASE RV3428C-RELATED"/>
    <property type="match status" value="1"/>
</dbReference>
<comment type="similarity">
    <text evidence="1">Belongs to the transposase IS21/IS408/IS1162 family.</text>
</comment>
<dbReference type="InterPro" id="IPR012337">
    <property type="entry name" value="RNaseH-like_sf"/>
</dbReference>
<dbReference type="SUPFAM" id="SSF53098">
    <property type="entry name" value="Ribonuclease H-like"/>
    <property type="match status" value="1"/>
</dbReference>
<dbReference type="PROSITE" id="PS50994">
    <property type="entry name" value="INTEGRASE"/>
    <property type="match status" value="1"/>
</dbReference>
<evidence type="ECO:0000256" key="1">
    <source>
        <dbReference type="ARBA" id="ARBA00009277"/>
    </source>
</evidence>
<organism evidence="4 5">
    <name type="scientific">Archangium violaceum Cb vi76</name>
    <dbReference type="NCBI Taxonomy" id="1406225"/>
    <lineage>
        <taxon>Bacteria</taxon>
        <taxon>Pseudomonadati</taxon>
        <taxon>Myxococcota</taxon>
        <taxon>Myxococcia</taxon>
        <taxon>Myxococcales</taxon>
        <taxon>Cystobacterineae</taxon>
        <taxon>Archangiaceae</taxon>
        <taxon>Archangium</taxon>
    </lineage>
</organism>
<dbReference type="GO" id="GO:0003676">
    <property type="term" value="F:nucleic acid binding"/>
    <property type="evidence" value="ECO:0007669"/>
    <property type="project" value="InterPro"/>
</dbReference>
<dbReference type="GO" id="GO:0015074">
    <property type="term" value="P:DNA integration"/>
    <property type="evidence" value="ECO:0007669"/>
    <property type="project" value="InterPro"/>
</dbReference>
<name>A0A084SPW7_9BACT</name>
<dbReference type="Gene3D" id="3.30.420.10">
    <property type="entry name" value="Ribonuclease H-like superfamily/Ribonuclease H"/>
    <property type="match status" value="1"/>
</dbReference>
<dbReference type="SUPFAM" id="SSF46689">
    <property type="entry name" value="Homeodomain-like"/>
    <property type="match status" value="1"/>
</dbReference>
<evidence type="ECO:0000256" key="2">
    <source>
        <dbReference type="SAM" id="MobiDB-lite"/>
    </source>
</evidence>
<feature type="domain" description="Integrase catalytic" evidence="3">
    <location>
        <begin position="114"/>
        <end position="290"/>
    </location>
</feature>
<protein>
    <submittedName>
        <fullName evidence="4">Transposase</fullName>
    </submittedName>
</protein>
<dbReference type="Pfam" id="PF22483">
    <property type="entry name" value="Mu-transpos_C_2"/>
    <property type="match status" value="1"/>
</dbReference>
<sequence>MSSPELAARIRRLHFAEHWTVGTICAELGVHHDTVRRALTLERVSGTGVKSVRPTLLDDYKDFIQATLEAHPRLTAMRLFHMVKARGYVGGPLQVRRYVRTVRPTSRAEAFLRRNTLPGEEAQVDWGHFGTLPVGNTRRPLCCFVMVLGHSRALYARFFLDMTLESFLAGHVLAFQALGGVPRALLYDNLKSVVLERAGDAIRFHPRLLELAGHYHFAPKPCAPYRGNEKGKVERTIRYLRDSFFAARTFSGVEDLNAQAARWTAEVAHARQLPGDVTGRTVATALEEERPRLLPLPVHPFPTDVVRPVTSGKTPYVRFDSNDYSIPHTLVKKPLTLVASETRVRVLDGSEEVASHPRSFEKGRTLEQPGHLAALADAKARAHELRGRDLLRASCPQAEGFLAALAQRDVSLSHHTAQLLKLLELHGARALDEALAEALRKGAVSAPAVAHLLEQRARRQRQPPPLTVVLPDDPRIAASRTRPHSLADYDRLLDKDSSDDHSTR</sequence>
<dbReference type="InterPro" id="IPR001584">
    <property type="entry name" value="Integrase_cat-core"/>
</dbReference>
<feature type="compositionally biased region" description="Basic and acidic residues" evidence="2">
    <location>
        <begin position="485"/>
        <end position="504"/>
    </location>
</feature>
<dbReference type="EMBL" id="JPMI01000206">
    <property type="protein sequence ID" value="KFA90502.1"/>
    <property type="molecule type" value="Genomic_DNA"/>
</dbReference>
<evidence type="ECO:0000313" key="4">
    <source>
        <dbReference type="EMBL" id="KFA90502.1"/>
    </source>
</evidence>
<dbReference type="PANTHER" id="PTHR35004:SF7">
    <property type="entry name" value="INTEGRASE PROTEIN"/>
    <property type="match status" value="1"/>
</dbReference>
<evidence type="ECO:0000259" key="3">
    <source>
        <dbReference type="PROSITE" id="PS50994"/>
    </source>
</evidence>
<reference evidence="4 5" key="1">
    <citation type="submission" date="2014-07" db="EMBL/GenBank/DDBJ databases">
        <title>Draft Genome Sequence of Gephyronic Acid Producer, Cystobacter violaceus Strain Cb vi76.</title>
        <authorList>
            <person name="Stevens D.C."/>
            <person name="Young J."/>
            <person name="Carmichael R."/>
            <person name="Tan J."/>
            <person name="Taylor R.E."/>
        </authorList>
    </citation>
    <scope>NUCLEOTIDE SEQUENCE [LARGE SCALE GENOMIC DNA]</scope>
    <source>
        <strain evidence="4 5">Cb vi76</strain>
    </source>
</reference>
<dbReference type="AlphaFoldDB" id="A0A084SPW7"/>
<proteinExistence type="inferred from homology"/>
<dbReference type="NCBIfam" id="NF033546">
    <property type="entry name" value="transpos_IS21"/>
    <property type="match status" value="1"/>
</dbReference>
<dbReference type="InterPro" id="IPR036397">
    <property type="entry name" value="RNaseH_sf"/>
</dbReference>
<accession>A0A084SPW7</accession>
<dbReference type="InterPro" id="IPR054353">
    <property type="entry name" value="IstA-like_C"/>
</dbReference>
<evidence type="ECO:0000313" key="5">
    <source>
        <dbReference type="Proteomes" id="UP000028547"/>
    </source>
</evidence>
<dbReference type="RefSeq" id="WP_043402121.1">
    <property type="nucleotide sequence ID" value="NZ_JPMI01000206.1"/>
</dbReference>
<dbReference type="Proteomes" id="UP000028547">
    <property type="component" value="Unassembled WGS sequence"/>
</dbReference>
<gene>
    <name evidence="4" type="ORF">Q664_28060</name>
</gene>
<dbReference type="InterPro" id="IPR009057">
    <property type="entry name" value="Homeodomain-like_sf"/>
</dbReference>